<dbReference type="Proteomes" id="UP000178869">
    <property type="component" value="Unassembled WGS sequence"/>
</dbReference>
<sequence length="164" mass="18585">MAHHLPQIINNVLFPHKAVSKGYWRAIGVLLIFTAVGTFWFFYRIMLNADFFFVSDLNGPQVYTNNRVYPPLRGEAFVQFEFGIKPVRAFRGSIIDGMSIADVVEQAAVAGNFNIAWHPVPTIDGINDGFEGKHWIFYRNSDRLIESPDSVSVSPGDEIFARFQ</sequence>
<reference evidence="2 3" key="1">
    <citation type="journal article" date="2016" name="Nat. Commun.">
        <title>Thousands of microbial genomes shed light on interconnected biogeochemical processes in an aquifer system.</title>
        <authorList>
            <person name="Anantharaman K."/>
            <person name="Brown C.T."/>
            <person name="Hug L.A."/>
            <person name="Sharon I."/>
            <person name="Castelle C.J."/>
            <person name="Probst A.J."/>
            <person name="Thomas B.C."/>
            <person name="Singh A."/>
            <person name="Wilkins M.J."/>
            <person name="Karaoz U."/>
            <person name="Brodie E.L."/>
            <person name="Williams K.H."/>
            <person name="Hubbard S.S."/>
            <person name="Banfield J.F."/>
        </authorList>
    </citation>
    <scope>NUCLEOTIDE SEQUENCE [LARGE SCALE GENOMIC DNA]</scope>
</reference>
<keyword evidence="1" id="KW-0472">Membrane</keyword>
<evidence type="ECO:0008006" key="4">
    <source>
        <dbReference type="Google" id="ProtNLM"/>
    </source>
</evidence>
<organism evidence="2 3">
    <name type="scientific">Candidatus Terrybacteria bacterium RIFCSPHIGHO2_01_FULL_43_35</name>
    <dbReference type="NCBI Taxonomy" id="1802361"/>
    <lineage>
        <taxon>Bacteria</taxon>
        <taxon>Candidatus Terryibacteriota</taxon>
    </lineage>
</organism>
<dbReference type="EMBL" id="MHSR01000001">
    <property type="protein sequence ID" value="OHA47366.1"/>
    <property type="molecule type" value="Genomic_DNA"/>
</dbReference>
<keyword evidence="1" id="KW-0812">Transmembrane</keyword>
<evidence type="ECO:0000313" key="2">
    <source>
        <dbReference type="EMBL" id="OHA47366.1"/>
    </source>
</evidence>
<proteinExistence type="predicted"/>
<keyword evidence="1" id="KW-1133">Transmembrane helix</keyword>
<name>A0A1G2PG91_9BACT</name>
<accession>A0A1G2PG91</accession>
<evidence type="ECO:0000256" key="1">
    <source>
        <dbReference type="SAM" id="Phobius"/>
    </source>
</evidence>
<evidence type="ECO:0000313" key="3">
    <source>
        <dbReference type="Proteomes" id="UP000178869"/>
    </source>
</evidence>
<dbReference type="AlphaFoldDB" id="A0A1G2PG91"/>
<protein>
    <recommendedName>
        <fullName evidence="4">DUF4430 domain-containing protein</fullName>
    </recommendedName>
</protein>
<gene>
    <name evidence="2" type="ORF">A2828_02960</name>
</gene>
<comment type="caution">
    <text evidence="2">The sequence shown here is derived from an EMBL/GenBank/DDBJ whole genome shotgun (WGS) entry which is preliminary data.</text>
</comment>
<feature type="transmembrane region" description="Helical" evidence="1">
    <location>
        <begin position="23"/>
        <end position="43"/>
    </location>
</feature>